<dbReference type="SUPFAM" id="SSF56601">
    <property type="entry name" value="beta-lactamase/transpeptidase-like"/>
    <property type="match status" value="1"/>
</dbReference>
<evidence type="ECO:0000256" key="1">
    <source>
        <dbReference type="ARBA" id="ARBA00007898"/>
    </source>
</evidence>
<dbReference type="Proteomes" id="UP001139031">
    <property type="component" value="Unassembled WGS sequence"/>
</dbReference>
<evidence type="ECO:0000259" key="8">
    <source>
        <dbReference type="Pfam" id="PF00905"/>
    </source>
</evidence>
<evidence type="ECO:0000256" key="6">
    <source>
        <dbReference type="RuleBase" id="RU361140"/>
    </source>
</evidence>
<feature type="chain" id="PRO_5045365114" description="Beta-lactamase" evidence="7">
    <location>
        <begin position="20"/>
        <end position="295"/>
    </location>
</feature>
<keyword evidence="10" id="KW-1185">Reference proteome</keyword>
<evidence type="ECO:0000313" key="9">
    <source>
        <dbReference type="EMBL" id="MBZ5713099.1"/>
    </source>
</evidence>
<feature type="domain" description="Penicillin-binding protein transpeptidase" evidence="8">
    <location>
        <begin position="89"/>
        <end position="265"/>
    </location>
</feature>
<dbReference type="InterPro" id="IPR012338">
    <property type="entry name" value="Beta-lactam/transpept-like"/>
</dbReference>
<protein>
    <recommendedName>
        <fullName evidence="2 6">Beta-lactamase</fullName>
        <ecNumber evidence="2 6">3.5.2.6</ecNumber>
    </recommendedName>
</protein>
<dbReference type="InterPro" id="IPR002137">
    <property type="entry name" value="Beta-lactam_class-D_AS"/>
</dbReference>
<keyword evidence="5 6" id="KW-0046">Antibiotic resistance</keyword>
<dbReference type="EC" id="3.5.2.6" evidence="2 6"/>
<organism evidence="9 10">
    <name type="scientific">Nannocystis pusilla</name>
    <dbReference type="NCBI Taxonomy" id="889268"/>
    <lineage>
        <taxon>Bacteria</taxon>
        <taxon>Pseudomonadati</taxon>
        <taxon>Myxococcota</taxon>
        <taxon>Polyangia</taxon>
        <taxon>Nannocystales</taxon>
        <taxon>Nannocystaceae</taxon>
        <taxon>Nannocystis</taxon>
    </lineage>
</organism>
<comment type="catalytic activity">
    <reaction evidence="6">
        <text>a beta-lactam + H2O = a substituted beta-amino acid</text>
        <dbReference type="Rhea" id="RHEA:20401"/>
        <dbReference type="ChEBI" id="CHEBI:15377"/>
        <dbReference type="ChEBI" id="CHEBI:35627"/>
        <dbReference type="ChEBI" id="CHEBI:140347"/>
        <dbReference type="EC" id="3.5.2.6"/>
    </reaction>
</comment>
<sequence>MRRWLGLALFVVPACARPAAPVAPPAVAAVAAQARGAESPAPAVVERVDASAQELFAAAQVEGVFVLRSLTTGEQIVSDARLAGVGELPASTFKIPNALIALERGVLGGADASLPWDGVEREGPREWNRDHTLASALRDSTVWFFQEVARRVGPEAMQASLKAFAYGNADIGGGIDRFWLSGQLRISPREQVEFMSRLHRRALPVAPAHCALVEHMLTRAQAPGWSWRGKTGLTEHDGLAVGWLVGLAERGPSTWAYALMIRTPEKELERLIPLRVDLARRLLVRFGALPEAAGQ</sequence>
<evidence type="ECO:0000313" key="10">
    <source>
        <dbReference type="Proteomes" id="UP001139031"/>
    </source>
</evidence>
<name>A0ABS7TXW0_9BACT</name>
<dbReference type="PROSITE" id="PS00337">
    <property type="entry name" value="BETA_LACTAMASE_D"/>
    <property type="match status" value="1"/>
</dbReference>
<comment type="similarity">
    <text evidence="1 6">Belongs to the class-D beta-lactamase family.</text>
</comment>
<evidence type="ECO:0000256" key="5">
    <source>
        <dbReference type="ARBA" id="ARBA00023251"/>
    </source>
</evidence>
<keyword evidence="3 7" id="KW-0732">Signal</keyword>
<keyword evidence="4 6" id="KW-0378">Hydrolase</keyword>
<evidence type="ECO:0000256" key="7">
    <source>
        <dbReference type="SAM" id="SignalP"/>
    </source>
</evidence>
<comment type="caution">
    <text evidence="9">The sequence shown here is derived from an EMBL/GenBank/DDBJ whole genome shotgun (WGS) entry which is preliminary data.</text>
</comment>
<dbReference type="RefSeq" id="WP_224194845.1">
    <property type="nucleotide sequence ID" value="NZ_JAIRAU010000039.1"/>
</dbReference>
<feature type="signal peptide" evidence="7">
    <location>
        <begin position="1"/>
        <end position="19"/>
    </location>
</feature>
<evidence type="ECO:0000256" key="2">
    <source>
        <dbReference type="ARBA" id="ARBA00012865"/>
    </source>
</evidence>
<dbReference type="Gene3D" id="3.40.710.10">
    <property type="entry name" value="DD-peptidase/beta-lactamase superfamily"/>
    <property type="match status" value="1"/>
</dbReference>
<dbReference type="EMBL" id="JAIRAU010000039">
    <property type="protein sequence ID" value="MBZ5713099.1"/>
    <property type="molecule type" value="Genomic_DNA"/>
</dbReference>
<gene>
    <name evidence="9" type="ORF">K7C98_28015</name>
</gene>
<evidence type="ECO:0000256" key="3">
    <source>
        <dbReference type="ARBA" id="ARBA00022729"/>
    </source>
</evidence>
<reference evidence="9" key="1">
    <citation type="submission" date="2021-08" db="EMBL/GenBank/DDBJ databases">
        <authorList>
            <person name="Stevens D.C."/>
        </authorList>
    </citation>
    <scope>NUCLEOTIDE SEQUENCE</scope>
    <source>
        <strain evidence="9">DSM 53165</strain>
    </source>
</reference>
<evidence type="ECO:0000256" key="4">
    <source>
        <dbReference type="ARBA" id="ARBA00022801"/>
    </source>
</evidence>
<dbReference type="Pfam" id="PF00905">
    <property type="entry name" value="Transpeptidase"/>
    <property type="match status" value="1"/>
</dbReference>
<dbReference type="InterPro" id="IPR001460">
    <property type="entry name" value="PCN-bd_Tpept"/>
</dbReference>
<proteinExistence type="inferred from homology"/>
<accession>A0ABS7TXW0</accession>